<dbReference type="GO" id="GO:0005737">
    <property type="term" value="C:cytoplasm"/>
    <property type="evidence" value="ECO:0007669"/>
    <property type="project" value="TreeGrafter"/>
</dbReference>
<feature type="domain" description="RING-type" evidence="5">
    <location>
        <begin position="161"/>
        <end position="202"/>
    </location>
</feature>
<gene>
    <name evidence="6" type="ORF">MKW94_014549</name>
</gene>
<evidence type="ECO:0000256" key="4">
    <source>
        <dbReference type="PROSITE-ProRule" id="PRU00175"/>
    </source>
</evidence>
<dbReference type="PANTHER" id="PTHR15710:SF217">
    <property type="entry name" value="E3 UBIQUITIN-PROTEIN LIGASE RDUF2"/>
    <property type="match status" value="1"/>
</dbReference>
<dbReference type="InterPro" id="IPR001841">
    <property type="entry name" value="Znf_RING"/>
</dbReference>
<dbReference type="InterPro" id="IPR013083">
    <property type="entry name" value="Znf_RING/FYVE/PHD"/>
</dbReference>
<keyword evidence="3" id="KW-0862">Zinc</keyword>
<dbReference type="AlphaFoldDB" id="A0AA41VCU6"/>
<accession>A0AA41VCU6</accession>
<keyword evidence="2 4" id="KW-0863">Zinc-finger</keyword>
<dbReference type="PROSITE" id="PS50089">
    <property type="entry name" value="ZF_RING_2"/>
    <property type="match status" value="1"/>
</dbReference>
<evidence type="ECO:0000313" key="7">
    <source>
        <dbReference type="Proteomes" id="UP001177140"/>
    </source>
</evidence>
<evidence type="ECO:0000259" key="5">
    <source>
        <dbReference type="PROSITE" id="PS50089"/>
    </source>
</evidence>
<dbReference type="EMBL" id="JAJJMA010195119">
    <property type="protein sequence ID" value="MCL7038885.1"/>
    <property type="molecule type" value="Genomic_DNA"/>
</dbReference>
<dbReference type="GO" id="GO:0061630">
    <property type="term" value="F:ubiquitin protein ligase activity"/>
    <property type="evidence" value="ECO:0007669"/>
    <property type="project" value="TreeGrafter"/>
</dbReference>
<keyword evidence="1" id="KW-0479">Metal-binding</keyword>
<name>A0AA41VCU6_PAPNU</name>
<dbReference type="Proteomes" id="UP001177140">
    <property type="component" value="Unassembled WGS sequence"/>
</dbReference>
<dbReference type="Gene3D" id="3.30.40.10">
    <property type="entry name" value="Zinc/RING finger domain, C3HC4 (zinc finger)"/>
    <property type="match status" value="1"/>
</dbReference>
<keyword evidence="7" id="KW-1185">Reference proteome</keyword>
<dbReference type="SUPFAM" id="SSF57850">
    <property type="entry name" value="RING/U-box"/>
    <property type="match status" value="1"/>
</dbReference>
<evidence type="ECO:0000256" key="3">
    <source>
        <dbReference type="ARBA" id="ARBA00022833"/>
    </source>
</evidence>
<comment type="caution">
    <text evidence="6">The sequence shown here is derived from an EMBL/GenBank/DDBJ whole genome shotgun (WGS) entry which is preliminary data.</text>
</comment>
<evidence type="ECO:0000313" key="6">
    <source>
        <dbReference type="EMBL" id="MCL7038885.1"/>
    </source>
</evidence>
<dbReference type="Pfam" id="PF13639">
    <property type="entry name" value="zf-RING_2"/>
    <property type="match status" value="1"/>
</dbReference>
<dbReference type="PANTHER" id="PTHR15710">
    <property type="entry name" value="E3 UBIQUITIN-PROTEIN LIGASE PRAJA"/>
    <property type="match status" value="1"/>
</dbReference>
<organism evidence="6 7">
    <name type="scientific">Papaver nudicaule</name>
    <name type="common">Iceland poppy</name>
    <dbReference type="NCBI Taxonomy" id="74823"/>
    <lineage>
        <taxon>Eukaryota</taxon>
        <taxon>Viridiplantae</taxon>
        <taxon>Streptophyta</taxon>
        <taxon>Embryophyta</taxon>
        <taxon>Tracheophyta</taxon>
        <taxon>Spermatophyta</taxon>
        <taxon>Magnoliopsida</taxon>
        <taxon>Ranunculales</taxon>
        <taxon>Papaveraceae</taxon>
        <taxon>Papaveroideae</taxon>
        <taxon>Papaver</taxon>
    </lineage>
</organism>
<reference evidence="6" key="1">
    <citation type="submission" date="2022-03" db="EMBL/GenBank/DDBJ databases">
        <title>A functionally conserved STORR gene fusion in Papaver species that diverged 16.8 million years ago.</title>
        <authorList>
            <person name="Catania T."/>
        </authorList>
    </citation>
    <scope>NUCLEOTIDE SEQUENCE</scope>
    <source>
        <strain evidence="6">S-191538</strain>
    </source>
</reference>
<protein>
    <recommendedName>
        <fullName evidence="5">RING-type domain-containing protein</fullName>
    </recommendedName>
</protein>
<evidence type="ECO:0000256" key="2">
    <source>
        <dbReference type="ARBA" id="ARBA00022771"/>
    </source>
</evidence>
<dbReference type="GO" id="GO:0008270">
    <property type="term" value="F:zinc ion binding"/>
    <property type="evidence" value="ECO:0007669"/>
    <property type="project" value="UniProtKB-KW"/>
</dbReference>
<evidence type="ECO:0000256" key="1">
    <source>
        <dbReference type="ARBA" id="ARBA00022723"/>
    </source>
</evidence>
<sequence length="275" mass="30831">MDPDSLFWCYRCIKFVRDSGVCPECDSRSVEEIEFPSPSIYTDQSQLPRFISDTIHRVFDNVNSRSENRPPRFNLVVVVRGGDGAGDEESTVEAYFDKGSGLQPAIHDSFIESGYDRVLTQFPHPGSSARCSQCNQEGASKAVVVSLPVIEISDSHVSKECAVCNESFELGSKATEMPWKHIYHADCILPWLSKRNSCPVCRQELPTHIDGAGSNTVHAAPRVILCITDRRRSSGIRKVIRKISSFFRRSSSNSRNSCIYWELVDSGELHWHTLG</sequence>
<dbReference type="SMART" id="SM00184">
    <property type="entry name" value="RING"/>
    <property type="match status" value="1"/>
</dbReference>
<proteinExistence type="predicted"/>
<dbReference type="GO" id="GO:0016567">
    <property type="term" value="P:protein ubiquitination"/>
    <property type="evidence" value="ECO:0007669"/>
    <property type="project" value="TreeGrafter"/>
</dbReference>